<accession>A0A0C3B2H6</accession>
<keyword evidence="3" id="KW-1185">Reference proteome</keyword>
<gene>
    <name evidence="2" type="ORF">M408DRAFT_274410</name>
</gene>
<dbReference type="Proteomes" id="UP000054097">
    <property type="component" value="Unassembled WGS sequence"/>
</dbReference>
<evidence type="ECO:0000256" key="1">
    <source>
        <dbReference type="SAM" id="MobiDB-lite"/>
    </source>
</evidence>
<feature type="region of interest" description="Disordered" evidence="1">
    <location>
        <begin position="1"/>
        <end position="83"/>
    </location>
</feature>
<dbReference type="AlphaFoldDB" id="A0A0C3B2H6"/>
<evidence type="ECO:0000313" key="3">
    <source>
        <dbReference type="Proteomes" id="UP000054097"/>
    </source>
</evidence>
<feature type="compositionally biased region" description="Basic and acidic residues" evidence="1">
    <location>
        <begin position="74"/>
        <end position="83"/>
    </location>
</feature>
<proteinExistence type="predicted"/>
<organism evidence="2 3">
    <name type="scientific">Serendipita vermifera MAFF 305830</name>
    <dbReference type="NCBI Taxonomy" id="933852"/>
    <lineage>
        <taxon>Eukaryota</taxon>
        <taxon>Fungi</taxon>
        <taxon>Dikarya</taxon>
        <taxon>Basidiomycota</taxon>
        <taxon>Agaricomycotina</taxon>
        <taxon>Agaricomycetes</taxon>
        <taxon>Sebacinales</taxon>
        <taxon>Serendipitaceae</taxon>
        <taxon>Serendipita</taxon>
    </lineage>
</organism>
<dbReference type="HOGENOM" id="CLU_576420_0_0_1"/>
<reference evidence="3" key="2">
    <citation type="submission" date="2015-01" db="EMBL/GenBank/DDBJ databases">
        <title>Evolutionary Origins and Diversification of the Mycorrhizal Mutualists.</title>
        <authorList>
            <consortium name="DOE Joint Genome Institute"/>
            <consortium name="Mycorrhizal Genomics Consortium"/>
            <person name="Kohler A."/>
            <person name="Kuo A."/>
            <person name="Nagy L.G."/>
            <person name="Floudas D."/>
            <person name="Copeland A."/>
            <person name="Barry K.W."/>
            <person name="Cichocki N."/>
            <person name="Veneault-Fourrey C."/>
            <person name="LaButti K."/>
            <person name="Lindquist E.A."/>
            <person name="Lipzen A."/>
            <person name="Lundell T."/>
            <person name="Morin E."/>
            <person name="Murat C."/>
            <person name="Riley R."/>
            <person name="Ohm R."/>
            <person name="Sun H."/>
            <person name="Tunlid A."/>
            <person name="Henrissat B."/>
            <person name="Grigoriev I.V."/>
            <person name="Hibbett D.S."/>
            <person name="Martin F."/>
        </authorList>
    </citation>
    <scope>NUCLEOTIDE SEQUENCE [LARGE SCALE GENOMIC DNA]</scope>
    <source>
        <strain evidence="3">MAFF 305830</strain>
    </source>
</reference>
<reference evidence="2 3" key="1">
    <citation type="submission" date="2014-04" db="EMBL/GenBank/DDBJ databases">
        <authorList>
            <consortium name="DOE Joint Genome Institute"/>
            <person name="Kuo A."/>
            <person name="Zuccaro A."/>
            <person name="Kohler A."/>
            <person name="Nagy L.G."/>
            <person name="Floudas D."/>
            <person name="Copeland A."/>
            <person name="Barry K.W."/>
            <person name="Cichocki N."/>
            <person name="Veneault-Fourrey C."/>
            <person name="LaButti K."/>
            <person name="Lindquist E.A."/>
            <person name="Lipzen A."/>
            <person name="Lundell T."/>
            <person name="Morin E."/>
            <person name="Murat C."/>
            <person name="Sun H."/>
            <person name="Tunlid A."/>
            <person name="Henrissat B."/>
            <person name="Grigoriev I.V."/>
            <person name="Hibbett D.S."/>
            <person name="Martin F."/>
            <person name="Nordberg H.P."/>
            <person name="Cantor M.N."/>
            <person name="Hua S.X."/>
        </authorList>
    </citation>
    <scope>NUCLEOTIDE SEQUENCE [LARGE SCALE GENOMIC DNA]</scope>
    <source>
        <strain evidence="2 3">MAFF 305830</strain>
    </source>
</reference>
<sequence length="474" mass="53973">MQGVVDDPMARPRTRFERLTEKHTPQRPNWAMADDEAAPPKPSSPSTTTARRQIRRMPNTNLKPIPPWELEDASQSRESAKRDSIAVAIERTGAQSGRPPFEHPAPQDHQLQSLNIEERWQSLVEMEKPQIQQPFIHPSRAAQITHTYQPIVNKEPPITRGPVDSGWNQRQIRKAGIPINAGPTTLHQTRPKFHDRQEYIHPETRRRDIHMHQFPRKSQDLRKVASSPNNQAQTAFLMDLNHFQGSLNHHTPVVPPYGKEIGLGGSPSMDMTLNQLQVDFGSISIQNEGLLETARTTSRDNGTCLNGPVPVQNLVNHHFNQNTVRPMHSAPELVQRPPSDPDLALLQVHRPRPIRATEYVGVFPEQPPAMHRASERFGQPSDRYMNPANDYRALRRVPRFSEMTTTEMAQMQPMHMYDHLLGADPARTRVDSAFPNEAFELWQKLAEERPAADSSPEFYYEGIDSQAAPSTYRF</sequence>
<feature type="compositionally biased region" description="Basic and acidic residues" evidence="1">
    <location>
        <begin position="8"/>
        <end position="24"/>
    </location>
</feature>
<name>A0A0C3B2H6_SERVB</name>
<protein>
    <submittedName>
        <fullName evidence="2">Uncharacterized protein</fullName>
    </submittedName>
</protein>
<dbReference type="EMBL" id="KN824283">
    <property type="protein sequence ID" value="KIM31025.1"/>
    <property type="molecule type" value="Genomic_DNA"/>
</dbReference>
<evidence type="ECO:0000313" key="2">
    <source>
        <dbReference type="EMBL" id="KIM31025.1"/>
    </source>
</evidence>